<keyword evidence="1" id="KW-1133">Transmembrane helix</keyword>
<name>A0A1W1HA79_9BACT</name>
<dbReference type="AlphaFoldDB" id="A0A1W1HA79"/>
<gene>
    <name evidence="2" type="ORF">MTBBW1_1770004</name>
</gene>
<evidence type="ECO:0000313" key="2">
    <source>
        <dbReference type="EMBL" id="SLM29346.1"/>
    </source>
</evidence>
<keyword evidence="1" id="KW-0472">Membrane</keyword>
<evidence type="ECO:0000256" key="1">
    <source>
        <dbReference type="SAM" id="Phobius"/>
    </source>
</evidence>
<evidence type="ECO:0000313" key="3">
    <source>
        <dbReference type="Proteomes" id="UP000191931"/>
    </source>
</evidence>
<keyword evidence="3" id="KW-1185">Reference proteome</keyword>
<sequence length="41" mass="4729">MPITNIAEKIDQYKIAFLLNLLIYCLAILKNYLQGMITVLD</sequence>
<organism evidence="2 3">
    <name type="scientific">Desulfamplus magnetovallimortis</name>
    <dbReference type="NCBI Taxonomy" id="1246637"/>
    <lineage>
        <taxon>Bacteria</taxon>
        <taxon>Pseudomonadati</taxon>
        <taxon>Thermodesulfobacteriota</taxon>
        <taxon>Desulfobacteria</taxon>
        <taxon>Desulfobacterales</taxon>
        <taxon>Desulfobacteraceae</taxon>
        <taxon>Desulfamplus</taxon>
    </lineage>
</organism>
<proteinExistence type="predicted"/>
<dbReference type="EMBL" id="FWEV01000087">
    <property type="protein sequence ID" value="SLM29346.1"/>
    <property type="molecule type" value="Genomic_DNA"/>
</dbReference>
<accession>A0A1W1HA79</accession>
<feature type="transmembrane region" description="Helical" evidence="1">
    <location>
        <begin position="15"/>
        <end position="33"/>
    </location>
</feature>
<dbReference type="Proteomes" id="UP000191931">
    <property type="component" value="Unassembled WGS sequence"/>
</dbReference>
<protein>
    <submittedName>
        <fullName evidence="2">Uncharacterized protein</fullName>
    </submittedName>
</protein>
<reference evidence="2 3" key="1">
    <citation type="submission" date="2017-03" db="EMBL/GenBank/DDBJ databases">
        <authorList>
            <person name="Afonso C.L."/>
            <person name="Miller P.J."/>
            <person name="Scott M.A."/>
            <person name="Spackman E."/>
            <person name="Goraichik I."/>
            <person name="Dimitrov K.M."/>
            <person name="Suarez D.L."/>
            <person name="Swayne D.E."/>
        </authorList>
    </citation>
    <scope>NUCLEOTIDE SEQUENCE [LARGE SCALE GENOMIC DNA]</scope>
    <source>
        <strain evidence="2">PRJEB14757</strain>
    </source>
</reference>
<keyword evidence="1" id="KW-0812">Transmembrane</keyword>